<dbReference type="GO" id="GO:0009289">
    <property type="term" value="C:pilus"/>
    <property type="evidence" value="ECO:0007669"/>
    <property type="project" value="UniProtKB-SubCell"/>
</dbReference>
<accession>A0A1Q8EP42</accession>
<comment type="caution">
    <text evidence="5">The sequence shown here is derived from an EMBL/GenBank/DDBJ whole genome shotgun (WGS) entry which is preliminary data.</text>
</comment>
<sequence length="195" mass="20421">MFFGKSDLVVELVKTGPITAGGSLTGELGGSWVRDKTFQFLSYRISGSLQIKPTVPSCHYTGPSTIPVPLGSMSMNSTSAVGPAKSFTINLACSGGTQNATTRVYMTLTDVANPGNRTDLLTLAPDSTAKGVGIRLMNDNTAVRFGPETDASAAWFVKQSGNGTISIPLSAHYIKTGTLKAGSVKAMATFTISYR</sequence>
<evidence type="ECO:0000256" key="1">
    <source>
        <dbReference type="ARBA" id="ARBA00004561"/>
    </source>
</evidence>
<dbReference type="InterPro" id="IPR000259">
    <property type="entry name" value="Adhesion_dom_fimbrial"/>
</dbReference>
<keyword evidence="3" id="KW-0281">Fimbrium</keyword>
<dbReference type="Proteomes" id="UP000185578">
    <property type="component" value="Unassembled WGS sequence"/>
</dbReference>
<evidence type="ECO:0000313" key="5">
    <source>
        <dbReference type="EMBL" id="OLF53551.1"/>
    </source>
</evidence>
<dbReference type="PANTHER" id="PTHR33420:SF14">
    <property type="entry name" value="TYPE 1 FIMBRIN D-MANNOSE SPECIFIC ADHESIN"/>
    <property type="match status" value="1"/>
</dbReference>
<dbReference type="Pfam" id="PF00419">
    <property type="entry name" value="Fimbrial"/>
    <property type="match status" value="1"/>
</dbReference>
<feature type="domain" description="Fimbrial-type adhesion" evidence="4">
    <location>
        <begin position="54"/>
        <end position="194"/>
    </location>
</feature>
<dbReference type="GO" id="GO:0043709">
    <property type="term" value="P:cell adhesion involved in single-species biofilm formation"/>
    <property type="evidence" value="ECO:0007669"/>
    <property type="project" value="TreeGrafter"/>
</dbReference>
<gene>
    <name evidence="5" type="ORF">BTN82_17315</name>
</gene>
<dbReference type="InterPro" id="IPR036937">
    <property type="entry name" value="Adhesion_dom_fimbrial_sf"/>
</dbReference>
<reference evidence="5 6" key="1">
    <citation type="submission" date="2016-12" db="EMBL/GenBank/DDBJ databases">
        <authorList>
            <person name="Song W.-J."/>
            <person name="Kurnit D.M."/>
        </authorList>
    </citation>
    <scope>NUCLEOTIDE SEQUENCE [LARGE SCALE GENOMIC DNA]</scope>
    <source>
        <strain evidence="5 6">PCL1601</strain>
    </source>
</reference>
<dbReference type="SUPFAM" id="SSF49401">
    <property type="entry name" value="Bacterial adhesins"/>
    <property type="match status" value="1"/>
</dbReference>
<dbReference type="InterPro" id="IPR050263">
    <property type="entry name" value="Bact_Fimbrial_Adh_Pro"/>
</dbReference>
<dbReference type="InterPro" id="IPR008966">
    <property type="entry name" value="Adhesion_dom_sf"/>
</dbReference>
<protein>
    <recommendedName>
        <fullName evidence="4">Fimbrial-type adhesion domain-containing protein</fullName>
    </recommendedName>
</protein>
<dbReference type="EMBL" id="MSCT01000014">
    <property type="protein sequence ID" value="OLF53551.1"/>
    <property type="molecule type" value="Genomic_DNA"/>
</dbReference>
<proteinExistence type="inferred from homology"/>
<name>A0A1Q8EP42_9PSED</name>
<evidence type="ECO:0000256" key="2">
    <source>
        <dbReference type="ARBA" id="ARBA00006671"/>
    </source>
</evidence>
<organism evidence="5 6">
    <name type="scientific">Pseudomonas chlororaphis</name>
    <dbReference type="NCBI Taxonomy" id="587753"/>
    <lineage>
        <taxon>Bacteria</taxon>
        <taxon>Pseudomonadati</taxon>
        <taxon>Pseudomonadota</taxon>
        <taxon>Gammaproteobacteria</taxon>
        <taxon>Pseudomonadales</taxon>
        <taxon>Pseudomonadaceae</taxon>
        <taxon>Pseudomonas</taxon>
    </lineage>
</organism>
<dbReference type="Gene3D" id="2.60.40.3310">
    <property type="match status" value="1"/>
</dbReference>
<comment type="similarity">
    <text evidence="2">Belongs to the fimbrial protein family.</text>
</comment>
<evidence type="ECO:0000313" key="6">
    <source>
        <dbReference type="Proteomes" id="UP000185578"/>
    </source>
</evidence>
<evidence type="ECO:0000259" key="4">
    <source>
        <dbReference type="Pfam" id="PF00419"/>
    </source>
</evidence>
<evidence type="ECO:0000256" key="3">
    <source>
        <dbReference type="ARBA" id="ARBA00023263"/>
    </source>
</evidence>
<dbReference type="AlphaFoldDB" id="A0A1Q8EP42"/>
<comment type="subcellular location">
    <subcellularLocation>
        <location evidence="1">Fimbrium</location>
    </subcellularLocation>
</comment>
<dbReference type="PANTHER" id="PTHR33420">
    <property type="entry name" value="FIMBRIAL SUBUNIT ELFA-RELATED"/>
    <property type="match status" value="1"/>
</dbReference>
<dbReference type="Gene3D" id="2.60.40.1090">
    <property type="entry name" value="Fimbrial-type adhesion domain"/>
    <property type="match status" value="1"/>
</dbReference>